<dbReference type="Proteomes" id="UP000242450">
    <property type="component" value="Chromosome 30"/>
</dbReference>
<reference evidence="2 3" key="1">
    <citation type="journal article" date="2018" name="Mol. Genet. Genomics">
        <title>The red deer Cervus elaphus genome CerEla1.0: sequencing, annotating, genes, and chromosomes.</title>
        <authorList>
            <person name="Bana N.A."/>
            <person name="Nyiri A."/>
            <person name="Nagy J."/>
            <person name="Frank K."/>
            <person name="Nagy T."/>
            <person name="Steger V."/>
            <person name="Schiller M."/>
            <person name="Lakatos P."/>
            <person name="Sugar L."/>
            <person name="Horn P."/>
            <person name="Barta E."/>
            <person name="Orosz L."/>
        </authorList>
    </citation>
    <scope>NUCLEOTIDE SEQUENCE [LARGE SCALE GENOMIC DNA]</scope>
    <source>
        <strain evidence="2">Hungarian</strain>
    </source>
</reference>
<proteinExistence type="predicted"/>
<dbReference type="AlphaFoldDB" id="A0A212C411"/>
<protein>
    <submittedName>
        <fullName evidence="2">Uncharacterized protein</fullName>
    </submittedName>
</protein>
<feature type="compositionally biased region" description="Basic and acidic residues" evidence="1">
    <location>
        <begin position="1"/>
        <end position="58"/>
    </location>
</feature>
<name>A0A212C411_CEREH</name>
<feature type="compositionally biased region" description="Polar residues" evidence="1">
    <location>
        <begin position="97"/>
        <end position="122"/>
    </location>
</feature>
<dbReference type="PANTHER" id="PTHR46767">
    <property type="entry name" value="LIM DOMAIN ONLY PROTEIN 7"/>
    <property type="match status" value="1"/>
</dbReference>
<dbReference type="PANTHER" id="PTHR46767:SF1">
    <property type="entry name" value="LIM DOMAIN ONLY PROTEIN 7"/>
    <property type="match status" value="1"/>
</dbReference>
<feature type="region of interest" description="Disordered" evidence="1">
    <location>
        <begin position="1"/>
        <end position="180"/>
    </location>
</feature>
<dbReference type="EMBL" id="MKHE01000030">
    <property type="protein sequence ID" value="OWK00730.1"/>
    <property type="molecule type" value="Genomic_DNA"/>
</dbReference>
<organism evidence="2 3">
    <name type="scientific">Cervus elaphus hippelaphus</name>
    <name type="common">European red deer</name>
    <dbReference type="NCBI Taxonomy" id="46360"/>
    <lineage>
        <taxon>Eukaryota</taxon>
        <taxon>Metazoa</taxon>
        <taxon>Chordata</taxon>
        <taxon>Craniata</taxon>
        <taxon>Vertebrata</taxon>
        <taxon>Euteleostomi</taxon>
        <taxon>Mammalia</taxon>
        <taxon>Eutheria</taxon>
        <taxon>Laurasiatheria</taxon>
        <taxon>Artiodactyla</taxon>
        <taxon>Ruminantia</taxon>
        <taxon>Pecora</taxon>
        <taxon>Cervidae</taxon>
        <taxon>Cervinae</taxon>
        <taxon>Cervus</taxon>
    </lineage>
</organism>
<accession>A0A212C411</accession>
<feature type="compositionally biased region" description="Basic and acidic residues" evidence="1">
    <location>
        <begin position="66"/>
        <end position="79"/>
    </location>
</feature>
<dbReference type="InterPro" id="IPR029978">
    <property type="entry name" value="LMO-7"/>
</dbReference>
<gene>
    <name evidence="2" type="ORF">Celaphus_00016696</name>
</gene>
<dbReference type="GO" id="GO:0030155">
    <property type="term" value="P:regulation of cell adhesion"/>
    <property type="evidence" value="ECO:0007669"/>
    <property type="project" value="InterPro"/>
</dbReference>
<sequence>MRHQQQEEDANEDQRKKLQEQLTLERERKEQQYQEEQQQKRREAEEQKRQAEKERETSIKIYQYRRPIDSYDIPKREEESSGLLPSDRGESLDNLDSPRTNSWRQSPGLSQPSGVYASSSVQDFRHPPPQLLSTSNRAYMRNPSSSIPPPSAGSAKTTAPSPTPRSHSPAAQQPGSQPRN</sequence>
<keyword evidence="3" id="KW-1185">Reference proteome</keyword>
<evidence type="ECO:0000313" key="2">
    <source>
        <dbReference type="EMBL" id="OWK00730.1"/>
    </source>
</evidence>
<dbReference type="GO" id="GO:0023051">
    <property type="term" value="P:regulation of signaling"/>
    <property type="evidence" value="ECO:0007669"/>
    <property type="project" value="InterPro"/>
</dbReference>
<feature type="non-terminal residue" evidence="2">
    <location>
        <position position="180"/>
    </location>
</feature>
<comment type="caution">
    <text evidence="2">The sequence shown here is derived from an EMBL/GenBank/DDBJ whole genome shotgun (WGS) entry which is preliminary data.</text>
</comment>
<evidence type="ECO:0000313" key="3">
    <source>
        <dbReference type="Proteomes" id="UP000242450"/>
    </source>
</evidence>
<evidence type="ECO:0000256" key="1">
    <source>
        <dbReference type="SAM" id="MobiDB-lite"/>
    </source>
</evidence>
<feature type="compositionally biased region" description="Polar residues" evidence="1">
    <location>
        <begin position="154"/>
        <end position="180"/>
    </location>
</feature>